<feature type="signal peptide" evidence="5">
    <location>
        <begin position="1"/>
        <end position="24"/>
    </location>
</feature>
<evidence type="ECO:0000259" key="6">
    <source>
        <dbReference type="PROSITE" id="PS51123"/>
    </source>
</evidence>
<dbReference type="Pfam" id="PF00691">
    <property type="entry name" value="OmpA"/>
    <property type="match status" value="1"/>
</dbReference>
<dbReference type="Gene3D" id="3.30.1330.60">
    <property type="entry name" value="OmpA-like domain"/>
    <property type="match status" value="1"/>
</dbReference>
<dbReference type="EMBL" id="CP136051">
    <property type="protein sequence ID" value="WOK04880.1"/>
    <property type="molecule type" value="Genomic_DNA"/>
</dbReference>
<dbReference type="RefSeq" id="WP_317487678.1">
    <property type="nucleotide sequence ID" value="NZ_CP136051.1"/>
</dbReference>
<evidence type="ECO:0000313" key="7">
    <source>
        <dbReference type="EMBL" id="WOK04880.1"/>
    </source>
</evidence>
<dbReference type="CDD" id="cd07185">
    <property type="entry name" value="OmpA_C-like"/>
    <property type="match status" value="1"/>
</dbReference>
<evidence type="ECO:0000256" key="5">
    <source>
        <dbReference type="SAM" id="SignalP"/>
    </source>
</evidence>
<dbReference type="PRINTS" id="PR01021">
    <property type="entry name" value="OMPADOMAIN"/>
</dbReference>
<keyword evidence="5" id="KW-0732">Signal</keyword>
<feature type="domain" description="OmpA-like" evidence="6">
    <location>
        <begin position="135"/>
        <end position="248"/>
    </location>
</feature>
<reference evidence="7 8" key="1">
    <citation type="journal article" date="2023" name="Microbiol. Resour. Announc.">
        <title>Complete Genome Sequence of Imperialibacter roseus strain P4T.</title>
        <authorList>
            <person name="Tizabi D.R."/>
            <person name="Bachvaroff T."/>
            <person name="Hill R.T."/>
        </authorList>
    </citation>
    <scope>NUCLEOTIDE SEQUENCE [LARGE SCALE GENOMIC DNA]</scope>
    <source>
        <strain evidence="7 8">P4T</strain>
    </source>
</reference>
<name>A0ABZ0IKN5_9BACT</name>
<evidence type="ECO:0000256" key="1">
    <source>
        <dbReference type="ARBA" id="ARBA00004442"/>
    </source>
</evidence>
<dbReference type="InterPro" id="IPR006665">
    <property type="entry name" value="OmpA-like"/>
</dbReference>
<dbReference type="PANTHER" id="PTHR30329">
    <property type="entry name" value="STATOR ELEMENT OF FLAGELLAR MOTOR COMPLEX"/>
    <property type="match status" value="1"/>
</dbReference>
<evidence type="ECO:0000256" key="4">
    <source>
        <dbReference type="PROSITE-ProRule" id="PRU00473"/>
    </source>
</evidence>
<gene>
    <name evidence="7" type="ORF">RT717_17495</name>
</gene>
<evidence type="ECO:0000313" key="8">
    <source>
        <dbReference type="Proteomes" id="UP001302349"/>
    </source>
</evidence>
<protein>
    <submittedName>
        <fullName evidence="7">OmpA family protein</fullName>
    </submittedName>
</protein>
<dbReference type="PANTHER" id="PTHR30329:SF21">
    <property type="entry name" value="LIPOPROTEIN YIAD-RELATED"/>
    <property type="match status" value="1"/>
</dbReference>
<dbReference type="InterPro" id="IPR036737">
    <property type="entry name" value="OmpA-like_sf"/>
</dbReference>
<keyword evidence="3" id="KW-0998">Cell outer membrane</keyword>
<dbReference type="SUPFAM" id="SSF103088">
    <property type="entry name" value="OmpA-like"/>
    <property type="match status" value="1"/>
</dbReference>
<comment type="subcellular location">
    <subcellularLocation>
        <location evidence="1">Cell outer membrane</location>
    </subcellularLocation>
</comment>
<evidence type="ECO:0000256" key="2">
    <source>
        <dbReference type="ARBA" id="ARBA00023136"/>
    </source>
</evidence>
<dbReference type="Proteomes" id="UP001302349">
    <property type="component" value="Chromosome"/>
</dbReference>
<feature type="chain" id="PRO_5045780841" evidence="5">
    <location>
        <begin position="25"/>
        <end position="248"/>
    </location>
</feature>
<sequence length="248" mass="27688">MSQLLARVAVYLMFTLSVSQIATAKVSPEAIKTSTDNSEETPPENLRLTLIVVDSETKKKITAKVKVLDMLNKKVLFAKELGDTLKLNLAAGGDYRIVSKADSHLFNEVEFNLAKENLGPDVKITLELSPIKIGMKLQLKEVFFETNSAKMLEESLAEIQEVYELLWEHPNLVVQIAAHTDNTGTHDDNMELSGRRAQAIVEVLKDKGVPEKMLAAKGYGETKPLLPNTTEENKQKNRRVEFIVIDIL</sequence>
<dbReference type="InterPro" id="IPR006664">
    <property type="entry name" value="OMP_bac"/>
</dbReference>
<dbReference type="PROSITE" id="PS51123">
    <property type="entry name" value="OMPA_2"/>
    <property type="match status" value="1"/>
</dbReference>
<evidence type="ECO:0000256" key="3">
    <source>
        <dbReference type="ARBA" id="ARBA00023237"/>
    </source>
</evidence>
<keyword evidence="2 4" id="KW-0472">Membrane</keyword>
<proteinExistence type="predicted"/>
<organism evidence="7 8">
    <name type="scientific">Imperialibacter roseus</name>
    <dbReference type="NCBI Taxonomy" id="1324217"/>
    <lineage>
        <taxon>Bacteria</taxon>
        <taxon>Pseudomonadati</taxon>
        <taxon>Bacteroidota</taxon>
        <taxon>Cytophagia</taxon>
        <taxon>Cytophagales</taxon>
        <taxon>Flammeovirgaceae</taxon>
        <taxon>Imperialibacter</taxon>
    </lineage>
</organism>
<keyword evidence="8" id="KW-1185">Reference proteome</keyword>
<dbReference type="InterPro" id="IPR050330">
    <property type="entry name" value="Bact_OuterMem_StrucFunc"/>
</dbReference>
<accession>A0ABZ0IKN5</accession>